<protein>
    <recommendedName>
        <fullName evidence="6">Alpha-type protein kinase domain-containing protein</fullName>
    </recommendedName>
</protein>
<dbReference type="EMBL" id="CDMZ01002767">
    <property type="protein sequence ID" value="CUC10146.1"/>
    <property type="molecule type" value="Genomic_DNA"/>
</dbReference>
<dbReference type="AlphaFoldDB" id="A0A0K6S9E3"/>
<dbReference type="Gene3D" id="3.20.200.10">
    <property type="entry name" value="MHCK/EF2 kinase"/>
    <property type="match status" value="1"/>
</dbReference>
<keyword evidence="2" id="KW-0808">Transferase</keyword>
<evidence type="ECO:0000256" key="3">
    <source>
        <dbReference type="ARBA" id="ARBA00022741"/>
    </source>
</evidence>
<keyword evidence="4" id="KW-0418">Kinase</keyword>
<organism evidence="7">
    <name type="scientific">Chromera velia CCMP2878</name>
    <dbReference type="NCBI Taxonomy" id="1169474"/>
    <lineage>
        <taxon>Eukaryota</taxon>
        <taxon>Sar</taxon>
        <taxon>Alveolata</taxon>
        <taxon>Colpodellida</taxon>
        <taxon>Chromeraceae</taxon>
        <taxon>Chromera</taxon>
    </lineage>
</organism>
<evidence type="ECO:0000256" key="1">
    <source>
        <dbReference type="ARBA" id="ARBA00022527"/>
    </source>
</evidence>
<evidence type="ECO:0000256" key="5">
    <source>
        <dbReference type="ARBA" id="ARBA00022840"/>
    </source>
</evidence>
<reference evidence="7" key="1">
    <citation type="submission" date="2014-11" db="EMBL/GenBank/DDBJ databases">
        <title>Molecular phylogeny of cliff fern family Woodsiaceae with morphological implications.</title>
        <authorList>
            <person name="Shao Y.-Z."/>
            <person name="Wei R."/>
            <person name="Zhang X.-C."/>
        </authorList>
    </citation>
    <scope>NUCLEOTIDE SEQUENCE</scope>
</reference>
<evidence type="ECO:0000256" key="2">
    <source>
        <dbReference type="ARBA" id="ARBA00022679"/>
    </source>
</evidence>
<dbReference type="GO" id="GO:0004674">
    <property type="term" value="F:protein serine/threonine kinase activity"/>
    <property type="evidence" value="ECO:0007669"/>
    <property type="project" value="UniProtKB-KW"/>
</dbReference>
<dbReference type="InterPro" id="IPR011009">
    <property type="entry name" value="Kinase-like_dom_sf"/>
</dbReference>
<gene>
    <name evidence="7" type="ORF">Cvel_6954.t1.CR1</name>
</gene>
<keyword evidence="3" id="KW-0547">Nucleotide-binding</keyword>
<dbReference type="InterPro" id="IPR051852">
    <property type="entry name" value="Alpha-type_PK"/>
</dbReference>
<dbReference type="Pfam" id="PF02816">
    <property type="entry name" value="Alpha_kinase"/>
    <property type="match status" value="2"/>
</dbReference>
<evidence type="ECO:0000313" key="7">
    <source>
        <dbReference type="EMBL" id="CUC10146.1"/>
    </source>
</evidence>
<dbReference type="PhylomeDB" id="A0A0K6S9E3"/>
<proteinExistence type="predicted"/>
<evidence type="ECO:0000256" key="4">
    <source>
        <dbReference type="ARBA" id="ARBA00022777"/>
    </source>
</evidence>
<dbReference type="PROSITE" id="PS51158">
    <property type="entry name" value="ALPHA_KINASE"/>
    <property type="match status" value="1"/>
</dbReference>
<accession>A0A0K6S9E3</accession>
<keyword evidence="1" id="KW-0723">Serine/threonine-protein kinase</keyword>
<dbReference type="VEuPathDB" id="CryptoDB:Cvel_6954"/>
<dbReference type="InterPro" id="IPR004166">
    <property type="entry name" value="a-kinase_dom"/>
</dbReference>
<dbReference type="PANTHER" id="PTHR45992:SF11">
    <property type="entry name" value="ALPHA-TYPE PROTEIN KINASE DOMAIN-CONTAINING PROTEIN"/>
    <property type="match status" value="1"/>
</dbReference>
<dbReference type="PANTHER" id="PTHR45992">
    <property type="entry name" value="EUKARYOTIC ELONGATION FACTOR 2 KINASE-RELATED"/>
    <property type="match status" value="1"/>
</dbReference>
<dbReference type="SMART" id="SM00811">
    <property type="entry name" value="Alpha_kinase"/>
    <property type="match status" value="1"/>
</dbReference>
<name>A0A0K6S9E3_9ALVE</name>
<keyword evidence="5" id="KW-0067">ATP-binding</keyword>
<feature type="domain" description="Alpha-type protein kinase" evidence="6">
    <location>
        <begin position="20"/>
        <end position="364"/>
    </location>
</feature>
<dbReference type="SUPFAM" id="SSF56112">
    <property type="entry name" value="Protein kinase-like (PK-like)"/>
    <property type="match status" value="1"/>
</dbReference>
<sequence length="365" mass="41384">MPVGKWCLGWVGMPQRRIFVPGFKDTGWTNIPFRPDRFLHPDADGFAVRRTYFGSGSQRVVFFFRELKNAATSRPTFVGEMMLAEDSKHVITKEEKKVGFHIIYCKLLRHARKIAQKFSSNIKYINMGTSDVNQQIPTVDFLEPSIYTFRDTERKGEPRELLVEKLLGEWEKWNDNSGWVKGMDLLERIRCHAHAQVQPDGSFKLELPTVGRPGGLHLGDIREDEECESEGEEEAAVPEKEEHFTGHPALKARLQHLGEQRETLLRKVHVNDVPQALSHFSLILTRNYDSGQQALVDLQGAPPVLLKCGGGSKGSELRFELTDPAIHSIKGKFGKTNLREDGIDSFRKTHKCNALCELLGLPPMK</sequence>
<dbReference type="GO" id="GO:0005524">
    <property type="term" value="F:ATP binding"/>
    <property type="evidence" value="ECO:0007669"/>
    <property type="project" value="UniProtKB-KW"/>
</dbReference>
<evidence type="ECO:0000259" key="6">
    <source>
        <dbReference type="PROSITE" id="PS51158"/>
    </source>
</evidence>